<organism evidence="1 2">
    <name type="scientific">Candidatus Woesebacteria bacterium GW2011_GWB1_45_5</name>
    <dbReference type="NCBI Taxonomy" id="1618581"/>
    <lineage>
        <taxon>Bacteria</taxon>
        <taxon>Candidatus Woeseibacteriota</taxon>
    </lineage>
</organism>
<evidence type="ECO:0000313" key="1">
    <source>
        <dbReference type="EMBL" id="KKU10474.1"/>
    </source>
</evidence>
<accession>A0A0G1MQK4</accession>
<protein>
    <submittedName>
        <fullName evidence="1">Uncharacterized protein</fullName>
    </submittedName>
</protein>
<dbReference type="Proteomes" id="UP000034329">
    <property type="component" value="Unassembled WGS sequence"/>
</dbReference>
<sequence>MRATTADTGSQQNGTAPFTLAGEEAVANFSGSLDEVFVTATTLSAEQIKHMYEVGYRALQSHGTSLGGPSADANQQLGYVASSTSLIGAVQPDWNNQYMYTGINDTTDGALSKIQINSDTNIKTYRGTTGVANVNTPTGGTLLINEDVNSLAVGYNLEAVGSAASGVKSMGVDNNSTATSGIFYSKTLALPEEVTSVYLWTNTYTDSSDAGNTLTVAASNDGGSNYATCSTTNNDTNQTPQENEYVCRFIASDDSLKVRFTFARTDTKSNNFISRFGVGWTASGADFAENYLTDEADLGVASVVKIKNGGVNTLVGKTTGKYDEGMIGIVSTRPGMTLGPSDGTTPGYSSETQEGTIAVPIALSGRVPVKVTDENGTINKGDYLTSSSTPGVAMKAVKAGKVIGQALENWDPENPEATDRVLVFINTGYFAGTLTASGDMNVEFDQGVNPDQEVAFLKRMLNVFDSIAGGDETATDSASFNSVDDFIAGLTQNVNIDVLESTLVKTKAIASNIIKGGEIFADTINSKSKLVSPIVETGLISPLAGETDINIRVGNEASPSGKLAIQNAAGEEVASIDNEGNATFDGTVKSDEVKTNELTVGKIYADEIVARNGYFSDTFSATSSGITREEIEEMLRIAEEDQDLLAEVSTWETGSETDSVSLEELTASDLYITNQAAINSLSISTSVTIGSDLVFNSEFNSINTLSAPLSIQSLALAPVEIMAGKIRIDTGGNVLIEGNVAIAGNLEVGGEITTPKLSTESLVIASSVEESTPSAEITAGDIETNATVGKGIIPGGSDQITITNPRVTDYTLIYVTPTSSSQNKVLYIKSKGEGFFTAGFTESLETDVAFNWWIVETGGQSN</sequence>
<evidence type="ECO:0000313" key="2">
    <source>
        <dbReference type="Proteomes" id="UP000034329"/>
    </source>
</evidence>
<gene>
    <name evidence="1" type="ORF">UX13_C0011G0015</name>
</gene>
<proteinExistence type="predicted"/>
<dbReference type="PATRIC" id="fig|1618581.3.peg.206"/>
<reference evidence="1 2" key="1">
    <citation type="journal article" date="2015" name="Nature">
        <title>rRNA introns, odd ribosomes, and small enigmatic genomes across a large radiation of phyla.</title>
        <authorList>
            <person name="Brown C.T."/>
            <person name="Hug L.A."/>
            <person name="Thomas B.C."/>
            <person name="Sharon I."/>
            <person name="Castelle C.J."/>
            <person name="Singh A."/>
            <person name="Wilkins M.J."/>
            <person name="Williams K.H."/>
            <person name="Banfield J.F."/>
        </authorList>
    </citation>
    <scope>NUCLEOTIDE SEQUENCE [LARGE SCALE GENOMIC DNA]</scope>
</reference>
<comment type="caution">
    <text evidence="1">The sequence shown here is derived from an EMBL/GenBank/DDBJ whole genome shotgun (WGS) entry which is preliminary data.</text>
</comment>
<dbReference type="AlphaFoldDB" id="A0A0G1MQK4"/>
<name>A0A0G1MQK4_9BACT</name>
<dbReference type="EMBL" id="LCLA01000011">
    <property type="protein sequence ID" value="KKU10474.1"/>
    <property type="molecule type" value="Genomic_DNA"/>
</dbReference>